<accession>A0A1L5FE45</accession>
<reference evidence="8 9" key="1">
    <citation type="submission" date="2016-12" db="EMBL/GenBank/DDBJ databases">
        <title>Complete genome sequence of Clostridium kluyveri JZZ isolated from the pit mud of a Chinese flavor liquor-making factory.</title>
        <authorList>
            <person name="Wang Y."/>
        </authorList>
    </citation>
    <scope>NUCLEOTIDE SEQUENCE [LARGE SCALE GENOMIC DNA]</scope>
    <source>
        <strain evidence="8 9">JZZ</strain>
    </source>
</reference>
<evidence type="ECO:0000256" key="3">
    <source>
        <dbReference type="ARBA" id="ARBA00022692"/>
    </source>
</evidence>
<dbReference type="InterPro" id="IPR003740">
    <property type="entry name" value="YitT"/>
</dbReference>
<sequence>MKINTLFNKGNIKNTVFVIVGCLVSAIGVNMFLVTAKLLSGGVSGIAILIQYAFHISAGYTVLVANIPLLVLSYRKLNRRFTIYSIIGTFSLSLFLILTKNLSSIFKVQDTLLFSVYGGVLTGIGAGLAYSNHGSEGGMNIIVMLVKKKYDNFDVGQLGFIVNCIIVSLGMMINGIITALYTLMSMYIAAFVTDKVIHGLSRKKVLFVITDKEEEVFKYITTFMHPGATILNGKALTGRERKVIYCIVHISRLPQFKYWVQKIDRDALISIIDASEVDGRGFNSSIL</sequence>
<keyword evidence="5 6" id="KW-0472">Membrane</keyword>
<evidence type="ECO:0000256" key="1">
    <source>
        <dbReference type="ARBA" id="ARBA00004651"/>
    </source>
</evidence>
<dbReference type="GO" id="GO:0005886">
    <property type="term" value="C:plasma membrane"/>
    <property type="evidence" value="ECO:0007669"/>
    <property type="project" value="UniProtKB-SubCell"/>
</dbReference>
<dbReference type="CDD" id="cd16380">
    <property type="entry name" value="YitT_C"/>
    <property type="match status" value="1"/>
</dbReference>
<dbReference type="RefSeq" id="WP_073541316.1">
    <property type="nucleotide sequence ID" value="NZ_CP018335.1"/>
</dbReference>
<evidence type="ECO:0000256" key="2">
    <source>
        <dbReference type="ARBA" id="ARBA00022475"/>
    </source>
</evidence>
<evidence type="ECO:0000259" key="7">
    <source>
        <dbReference type="Pfam" id="PF10035"/>
    </source>
</evidence>
<feature type="domain" description="DUF2179" evidence="7">
    <location>
        <begin position="227"/>
        <end position="279"/>
    </location>
</feature>
<comment type="subcellular location">
    <subcellularLocation>
        <location evidence="1">Cell membrane</location>
        <topology evidence="1">Multi-pass membrane protein</topology>
    </subcellularLocation>
</comment>
<dbReference type="InterPro" id="IPR051461">
    <property type="entry name" value="UPF0750_membrane"/>
</dbReference>
<evidence type="ECO:0000313" key="9">
    <source>
        <dbReference type="Proteomes" id="UP000184604"/>
    </source>
</evidence>
<feature type="transmembrane region" description="Helical" evidence="6">
    <location>
        <begin position="152"/>
        <end position="173"/>
    </location>
</feature>
<dbReference type="InterPro" id="IPR015867">
    <property type="entry name" value="N-reg_PII/ATP_PRibTrfase_C"/>
</dbReference>
<keyword evidence="2" id="KW-1003">Cell membrane</keyword>
<dbReference type="AlphaFoldDB" id="A0A1L5FE45"/>
<dbReference type="EMBL" id="CP018335">
    <property type="protein sequence ID" value="APM41276.1"/>
    <property type="molecule type" value="Genomic_DNA"/>
</dbReference>
<evidence type="ECO:0000256" key="5">
    <source>
        <dbReference type="ARBA" id="ARBA00023136"/>
    </source>
</evidence>
<feature type="transmembrane region" description="Helical" evidence="6">
    <location>
        <begin position="46"/>
        <end position="69"/>
    </location>
</feature>
<dbReference type="Gene3D" id="3.30.70.120">
    <property type="match status" value="1"/>
</dbReference>
<protein>
    <recommendedName>
        <fullName evidence="7">DUF2179 domain-containing protein</fullName>
    </recommendedName>
</protein>
<keyword evidence="4 6" id="KW-1133">Transmembrane helix</keyword>
<feature type="transmembrane region" description="Helical" evidence="6">
    <location>
        <begin position="12"/>
        <end position="34"/>
    </location>
</feature>
<gene>
    <name evidence="8" type="ORF">BS101_12540</name>
</gene>
<dbReference type="Proteomes" id="UP000184604">
    <property type="component" value="Chromosome"/>
</dbReference>
<keyword evidence="3 6" id="KW-0812">Transmembrane</keyword>
<feature type="transmembrane region" description="Helical" evidence="6">
    <location>
        <begin position="81"/>
        <end position="99"/>
    </location>
</feature>
<evidence type="ECO:0000256" key="6">
    <source>
        <dbReference type="SAM" id="Phobius"/>
    </source>
</evidence>
<dbReference type="Pfam" id="PF10035">
    <property type="entry name" value="DUF2179"/>
    <property type="match status" value="1"/>
</dbReference>
<dbReference type="Pfam" id="PF02588">
    <property type="entry name" value="YitT_membrane"/>
    <property type="match status" value="1"/>
</dbReference>
<dbReference type="PIRSF" id="PIRSF006483">
    <property type="entry name" value="Membrane_protein_YitT"/>
    <property type="match status" value="1"/>
</dbReference>
<feature type="transmembrane region" description="Helical" evidence="6">
    <location>
        <begin position="111"/>
        <end position="131"/>
    </location>
</feature>
<proteinExistence type="predicted"/>
<dbReference type="PANTHER" id="PTHR33545:SF5">
    <property type="entry name" value="UPF0750 MEMBRANE PROTEIN YITT"/>
    <property type="match status" value="1"/>
</dbReference>
<name>A0A1L5FE45_CLOKL</name>
<evidence type="ECO:0000313" key="8">
    <source>
        <dbReference type="EMBL" id="APM41276.1"/>
    </source>
</evidence>
<dbReference type="PANTHER" id="PTHR33545">
    <property type="entry name" value="UPF0750 MEMBRANE PROTEIN YITT-RELATED"/>
    <property type="match status" value="1"/>
</dbReference>
<organism evidence="8 9">
    <name type="scientific">Clostridium kluyveri</name>
    <dbReference type="NCBI Taxonomy" id="1534"/>
    <lineage>
        <taxon>Bacteria</taxon>
        <taxon>Bacillati</taxon>
        <taxon>Bacillota</taxon>
        <taxon>Clostridia</taxon>
        <taxon>Eubacteriales</taxon>
        <taxon>Clostridiaceae</taxon>
        <taxon>Clostridium</taxon>
    </lineage>
</organism>
<dbReference type="InterPro" id="IPR019264">
    <property type="entry name" value="DUF2179"/>
</dbReference>
<evidence type="ECO:0000256" key="4">
    <source>
        <dbReference type="ARBA" id="ARBA00022989"/>
    </source>
</evidence>